<evidence type="ECO:0000256" key="12">
    <source>
        <dbReference type="SAM" id="Phobius"/>
    </source>
</evidence>
<keyword evidence="5" id="KW-0479">Metal-binding</keyword>
<dbReference type="AlphaFoldDB" id="A4BN82"/>
<keyword evidence="3" id="KW-1003">Cell membrane</keyword>
<dbReference type="SUPFAM" id="SSF81653">
    <property type="entry name" value="Calcium ATPase, transduction domain A"/>
    <property type="match status" value="1"/>
</dbReference>
<feature type="region of interest" description="Disordered" evidence="11">
    <location>
        <begin position="201"/>
        <end position="229"/>
    </location>
</feature>
<keyword evidence="10 12" id="KW-0472">Membrane</keyword>
<comment type="subcellular location">
    <subcellularLocation>
        <location evidence="1">Cell membrane</location>
        <topology evidence="1">Multi-pass membrane protein</topology>
    </subcellularLocation>
</comment>
<dbReference type="InterPro" id="IPR008250">
    <property type="entry name" value="ATPase_P-typ_transduc_dom_A_sf"/>
</dbReference>
<evidence type="ECO:0000256" key="4">
    <source>
        <dbReference type="ARBA" id="ARBA00022692"/>
    </source>
</evidence>
<evidence type="ECO:0000256" key="2">
    <source>
        <dbReference type="ARBA" id="ARBA00006024"/>
    </source>
</evidence>
<sequence length="229" mass="24482">MRAWKSLKGANFNMWTLIGLGTGVAFLFSLFALVFPAALLAAFLGHGGGVPLYFEAAAVIITLVLVGQLIEQRARERTSGAIKALLDLVPPKARRIRSDGTDEEIDLAQVQRDDRLRVRPGEKVPVDGEVLEGRSSVDESMVTGEPVPVEKTAGDPVTGGTVNGNGGFVMRATHVGGETLLARIVAQVAAAYAVRLKVGRCSPATPRPWPRRTSRSPRSPSGPRRSPPR</sequence>
<feature type="compositionally biased region" description="Low complexity" evidence="11">
    <location>
        <begin position="216"/>
        <end position="229"/>
    </location>
</feature>
<evidence type="ECO:0000256" key="6">
    <source>
        <dbReference type="ARBA" id="ARBA00022741"/>
    </source>
</evidence>
<dbReference type="PANTHER" id="PTHR43520:SF8">
    <property type="entry name" value="P-TYPE CU(+) TRANSPORTER"/>
    <property type="match status" value="1"/>
</dbReference>
<organism evidence="14 15">
    <name type="scientific">Nitrococcus mobilis Nb-231</name>
    <dbReference type="NCBI Taxonomy" id="314278"/>
    <lineage>
        <taxon>Bacteria</taxon>
        <taxon>Pseudomonadati</taxon>
        <taxon>Pseudomonadota</taxon>
        <taxon>Gammaproteobacteria</taxon>
        <taxon>Chromatiales</taxon>
        <taxon>Ectothiorhodospiraceae</taxon>
        <taxon>Nitrococcus</taxon>
    </lineage>
</organism>
<evidence type="ECO:0000256" key="11">
    <source>
        <dbReference type="SAM" id="MobiDB-lite"/>
    </source>
</evidence>
<evidence type="ECO:0000313" key="14">
    <source>
        <dbReference type="EMBL" id="EAR22681.1"/>
    </source>
</evidence>
<feature type="transmembrane region" description="Helical" evidence="12">
    <location>
        <begin position="50"/>
        <end position="70"/>
    </location>
</feature>
<dbReference type="PANTHER" id="PTHR43520">
    <property type="entry name" value="ATP7, ISOFORM B"/>
    <property type="match status" value="1"/>
</dbReference>
<feature type="region of interest" description="Disordered" evidence="11">
    <location>
        <begin position="136"/>
        <end position="160"/>
    </location>
</feature>
<reference evidence="14 15" key="1">
    <citation type="submission" date="2006-02" db="EMBL/GenBank/DDBJ databases">
        <authorList>
            <person name="Waterbury J."/>
            <person name="Ferriera S."/>
            <person name="Johnson J."/>
            <person name="Kravitz S."/>
            <person name="Halpern A."/>
            <person name="Remington K."/>
            <person name="Beeson K."/>
            <person name="Tran B."/>
            <person name="Rogers Y.-H."/>
            <person name="Friedman R."/>
            <person name="Venter J.C."/>
        </authorList>
    </citation>
    <scope>NUCLEOTIDE SEQUENCE [LARGE SCALE GENOMIC DNA]</scope>
    <source>
        <strain evidence="14 15">Nb-231</strain>
    </source>
</reference>
<evidence type="ECO:0000256" key="5">
    <source>
        <dbReference type="ARBA" id="ARBA00022723"/>
    </source>
</evidence>
<keyword evidence="9 12" id="KW-1133">Transmembrane helix</keyword>
<name>A4BN82_9GAMM</name>
<dbReference type="Proteomes" id="UP000003374">
    <property type="component" value="Unassembled WGS sequence"/>
</dbReference>
<comment type="caution">
    <text evidence="14">The sequence shown here is derived from an EMBL/GenBank/DDBJ whole genome shotgun (WGS) entry which is preliminary data.</text>
</comment>
<keyword evidence="4 12" id="KW-0812">Transmembrane</keyword>
<evidence type="ECO:0000256" key="8">
    <source>
        <dbReference type="ARBA" id="ARBA00022967"/>
    </source>
</evidence>
<evidence type="ECO:0000256" key="3">
    <source>
        <dbReference type="ARBA" id="ARBA00022475"/>
    </source>
</evidence>
<comment type="similarity">
    <text evidence="2">Belongs to the cation transport ATPase (P-type) (TC 3.A.3) family. Type IB subfamily.</text>
</comment>
<evidence type="ECO:0000313" key="15">
    <source>
        <dbReference type="Proteomes" id="UP000003374"/>
    </source>
</evidence>
<dbReference type="Pfam" id="PF00122">
    <property type="entry name" value="E1-E2_ATPase"/>
    <property type="match status" value="1"/>
</dbReference>
<feature type="domain" description="P-type ATPase A" evidence="13">
    <location>
        <begin position="88"/>
        <end position="188"/>
    </location>
</feature>
<proteinExistence type="inferred from homology"/>
<dbReference type="Gene3D" id="2.70.150.10">
    <property type="entry name" value="Calcium-transporting ATPase, cytoplasmic transduction domain A"/>
    <property type="match status" value="1"/>
</dbReference>
<feature type="transmembrane region" description="Helical" evidence="12">
    <location>
        <begin position="12"/>
        <end position="44"/>
    </location>
</feature>
<dbReference type="GO" id="GO:0055070">
    <property type="term" value="P:copper ion homeostasis"/>
    <property type="evidence" value="ECO:0007669"/>
    <property type="project" value="TreeGrafter"/>
</dbReference>
<keyword evidence="6" id="KW-0547">Nucleotide-binding</keyword>
<dbReference type="EMBL" id="AAOF01000002">
    <property type="protein sequence ID" value="EAR22681.1"/>
    <property type="molecule type" value="Genomic_DNA"/>
</dbReference>
<dbReference type="GO" id="GO:0060003">
    <property type="term" value="P:copper ion export"/>
    <property type="evidence" value="ECO:0007669"/>
    <property type="project" value="UniProtKB-ARBA"/>
</dbReference>
<dbReference type="GO" id="GO:0005524">
    <property type="term" value="F:ATP binding"/>
    <property type="evidence" value="ECO:0007669"/>
    <property type="project" value="UniProtKB-KW"/>
</dbReference>
<evidence type="ECO:0000256" key="1">
    <source>
        <dbReference type="ARBA" id="ARBA00004651"/>
    </source>
</evidence>
<dbReference type="GO" id="GO:0005507">
    <property type="term" value="F:copper ion binding"/>
    <property type="evidence" value="ECO:0007669"/>
    <property type="project" value="TreeGrafter"/>
</dbReference>
<dbReference type="HOGENOM" id="CLU_1208760_0_0_6"/>
<protein>
    <submittedName>
        <fullName evidence="14">Putative cation transport P-type ATPase</fullName>
    </submittedName>
</protein>
<evidence type="ECO:0000256" key="7">
    <source>
        <dbReference type="ARBA" id="ARBA00022840"/>
    </source>
</evidence>
<dbReference type="STRING" id="314278.NB231_09523"/>
<keyword evidence="8" id="KW-1278">Translocase</keyword>
<accession>A4BN82</accession>
<evidence type="ECO:0000259" key="13">
    <source>
        <dbReference type="Pfam" id="PF00122"/>
    </source>
</evidence>
<dbReference type="FunFam" id="2.70.150.10:FF:000020">
    <property type="entry name" value="Copper-exporting P-type ATPase A"/>
    <property type="match status" value="1"/>
</dbReference>
<gene>
    <name evidence="14" type="ORF">NB231_09523</name>
</gene>
<dbReference type="eggNOG" id="COG2217">
    <property type="taxonomic scope" value="Bacteria"/>
</dbReference>
<dbReference type="InterPro" id="IPR059000">
    <property type="entry name" value="ATPase_P-type_domA"/>
</dbReference>
<evidence type="ECO:0000256" key="10">
    <source>
        <dbReference type="ARBA" id="ARBA00023136"/>
    </source>
</evidence>
<dbReference type="GO" id="GO:0005886">
    <property type="term" value="C:plasma membrane"/>
    <property type="evidence" value="ECO:0007669"/>
    <property type="project" value="UniProtKB-SubCell"/>
</dbReference>
<dbReference type="GO" id="GO:0043682">
    <property type="term" value="F:P-type divalent copper transporter activity"/>
    <property type="evidence" value="ECO:0007669"/>
    <property type="project" value="TreeGrafter"/>
</dbReference>
<evidence type="ECO:0000256" key="9">
    <source>
        <dbReference type="ARBA" id="ARBA00022989"/>
    </source>
</evidence>
<keyword evidence="7" id="KW-0067">ATP-binding</keyword>
<keyword evidence="15" id="KW-1185">Reference proteome</keyword>